<dbReference type="OrthoDB" id="4369024at2"/>
<evidence type="ECO:0000313" key="3">
    <source>
        <dbReference type="Proteomes" id="UP000233766"/>
    </source>
</evidence>
<dbReference type="EMBL" id="PJMW01000002">
    <property type="protein sequence ID" value="PKV80222.1"/>
    <property type="molecule type" value="Genomic_DNA"/>
</dbReference>
<feature type="domain" description="PET hydrolase/cutinase-like" evidence="1">
    <location>
        <begin position="99"/>
        <end position="313"/>
    </location>
</feature>
<proteinExistence type="predicted"/>
<comment type="caution">
    <text evidence="2">The sequence shown here is derived from an EMBL/GenBank/DDBJ whole genome shotgun (WGS) entry which is preliminary data.</text>
</comment>
<dbReference type="PANTHER" id="PTHR33428">
    <property type="entry name" value="CHLOROPHYLLASE-2, CHLOROPLASTIC"/>
    <property type="match status" value="1"/>
</dbReference>
<dbReference type="Gene3D" id="3.40.50.1820">
    <property type="entry name" value="alpha/beta hydrolase"/>
    <property type="match status" value="1"/>
</dbReference>
<protein>
    <recommendedName>
        <fullName evidence="1">PET hydrolase/cutinase-like domain-containing protein</fullName>
    </recommendedName>
</protein>
<dbReference type="InterPro" id="IPR041127">
    <property type="entry name" value="PET_hydrolase/cutinase-like"/>
</dbReference>
<dbReference type="Pfam" id="PF12740">
    <property type="entry name" value="PETase"/>
    <property type="match status" value="1"/>
</dbReference>
<dbReference type="RefSeq" id="WP_143876057.1">
    <property type="nucleotide sequence ID" value="NZ_PJMW01000002.1"/>
</dbReference>
<name>A0A2N3VF11_9NOCA</name>
<evidence type="ECO:0000259" key="1">
    <source>
        <dbReference type="Pfam" id="PF12740"/>
    </source>
</evidence>
<dbReference type="InterPro" id="IPR029058">
    <property type="entry name" value="AB_hydrolase_fold"/>
</dbReference>
<dbReference type="AlphaFoldDB" id="A0A2N3VF11"/>
<accession>A0A2N3VF11</accession>
<keyword evidence="3" id="KW-1185">Reference proteome</keyword>
<dbReference type="Proteomes" id="UP000233766">
    <property type="component" value="Unassembled WGS sequence"/>
</dbReference>
<dbReference type="SUPFAM" id="SSF53474">
    <property type="entry name" value="alpha/beta-Hydrolases"/>
    <property type="match status" value="1"/>
</dbReference>
<organism evidence="2 3">
    <name type="scientific">Nocardia fluminea</name>
    <dbReference type="NCBI Taxonomy" id="134984"/>
    <lineage>
        <taxon>Bacteria</taxon>
        <taxon>Bacillati</taxon>
        <taxon>Actinomycetota</taxon>
        <taxon>Actinomycetes</taxon>
        <taxon>Mycobacteriales</taxon>
        <taxon>Nocardiaceae</taxon>
        <taxon>Nocardia</taxon>
    </lineage>
</organism>
<sequence length="336" mass="35586">MAAGWRRGFASILVVVAAIAGHSLMAGLAGAQNDPRVSAQSVFGTMGQHQVSTPTVTNPCQESVAGMIAHITVHLFGNRDDLACTQAFPYGLQSPVGVNTYFPADIGDLDSAPLIVFEGGILSNPGQYDTLVRRWVSHGFVVVVPYDFVNSLAYLPVIGLAAATVQNRDPNSPLFGRVDLSRTVLAGHSGGGQATLQAAALLPPIAGLIDPALRIVGALAIEPGPLAIGALIGVPTLFLTGYNDVVVPDFAWVRWWEYNLMVNAPAWIANARGVGHFSPVDGTDAYLSSGTAVAWLKYLAFGDDTARQFFVGPRWGLKDDPTYFSVERNALAGELR</sequence>
<gene>
    <name evidence="2" type="ORF">ATK86_4644</name>
</gene>
<evidence type="ECO:0000313" key="2">
    <source>
        <dbReference type="EMBL" id="PKV80222.1"/>
    </source>
</evidence>
<dbReference type="PANTHER" id="PTHR33428:SF14">
    <property type="entry name" value="CARBOXYLESTERASE TYPE B DOMAIN-CONTAINING PROTEIN"/>
    <property type="match status" value="1"/>
</dbReference>
<reference evidence="2 3" key="1">
    <citation type="submission" date="2017-12" db="EMBL/GenBank/DDBJ databases">
        <title>Sequencing the genomes of 1000 Actinobacteria strains.</title>
        <authorList>
            <person name="Klenk H.-P."/>
        </authorList>
    </citation>
    <scope>NUCLEOTIDE SEQUENCE [LARGE SCALE GENOMIC DNA]</scope>
    <source>
        <strain evidence="2 3">DSM 44489</strain>
    </source>
</reference>